<dbReference type="Proteomes" id="UP000005239">
    <property type="component" value="Unassembled WGS sequence"/>
</dbReference>
<gene>
    <name evidence="1" type="primary">WBGene00278678</name>
</gene>
<name>A0A2A6BGP3_PRIPA</name>
<sequence>MQLNLLDVGAFCVMENPLHYIANKNEVTNIFLVPISMEIKARRLIPQLKVFGLHTDENLHAMVEKKDHRLQRRAIDKEMNADLMDRILCGPHSNSDNNEHESYAIIKIIMNGDNYLIEYQCQGYSDEFSFSGDRSYNYHLGFEFDKKK</sequence>
<proteinExistence type="predicted"/>
<accession>A0A8R1UW35</accession>
<organism evidence="1 2">
    <name type="scientific">Pristionchus pacificus</name>
    <name type="common">Parasitic nematode worm</name>
    <dbReference type="NCBI Taxonomy" id="54126"/>
    <lineage>
        <taxon>Eukaryota</taxon>
        <taxon>Metazoa</taxon>
        <taxon>Ecdysozoa</taxon>
        <taxon>Nematoda</taxon>
        <taxon>Chromadorea</taxon>
        <taxon>Rhabditida</taxon>
        <taxon>Rhabditina</taxon>
        <taxon>Diplogasteromorpha</taxon>
        <taxon>Diplogasteroidea</taxon>
        <taxon>Neodiplogasteridae</taxon>
        <taxon>Pristionchus</taxon>
    </lineage>
</organism>
<reference evidence="1" key="2">
    <citation type="submission" date="2022-06" db="UniProtKB">
        <authorList>
            <consortium name="EnsemblMetazoa"/>
        </authorList>
    </citation>
    <scope>IDENTIFICATION</scope>
    <source>
        <strain evidence="1">PS312</strain>
    </source>
</reference>
<evidence type="ECO:0000313" key="1">
    <source>
        <dbReference type="EnsemblMetazoa" id="PPA40309.1"/>
    </source>
</evidence>
<reference evidence="2" key="1">
    <citation type="journal article" date="2008" name="Nat. Genet.">
        <title>The Pristionchus pacificus genome provides a unique perspective on nematode lifestyle and parasitism.</title>
        <authorList>
            <person name="Dieterich C."/>
            <person name="Clifton S.W."/>
            <person name="Schuster L.N."/>
            <person name="Chinwalla A."/>
            <person name="Delehaunty K."/>
            <person name="Dinkelacker I."/>
            <person name="Fulton L."/>
            <person name="Fulton R."/>
            <person name="Godfrey J."/>
            <person name="Minx P."/>
            <person name="Mitreva M."/>
            <person name="Roeseler W."/>
            <person name="Tian H."/>
            <person name="Witte H."/>
            <person name="Yang S.P."/>
            <person name="Wilson R.K."/>
            <person name="Sommer R.J."/>
        </authorList>
    </citation>
    <scope>NUCLEOTIDE SEQUENCE [LARGE SCALE GENOMIC DNA]</scope>
    <source>
        <strain evidence="2">PS312</strain>
    </source>
</reference>
<protein>
    <submittedName>
        <fullName evidence="1">Uncharacterized protein</fullName>
    </submittedName>
</protein>
<dbReference type="EnsemblMetazoa" id="PPA40309.1">
    <property type="protein sequence ID" value="PPA40309.1"/>
    <property type="gene ID" value="WBGene00278678"/>
</dbReference>
<keyword evidence="2" id="KW-1185">Reference proteome</keyword>
<dbReference type="AlphaFoldDB" id="A0A2A6BGP3"/>
<evidence type="ECO:0000313" key="2">
    <source>
        <dbReference type="Proteomes" id="UP000005239"/>
    </source>
</evidence>
<accession>A0A2A6BGP3</accession>